<dbReference type="Proteomes" id="UP001058330">
    <property type="component" value="Plasmid pHl5678-1"/>
</dbReference>
<evidence type="ECO:0000313" key="1">
    <source>
        <dbReference type="EMBL" id="UVE51942.1"/>
    </source>
</evidence>
<dbReference type="EMBL" id="CP078064">
    <property type="protein sequence ID" value="UVE51942.1"/>
    <property type="molecule type" value="Genomic_DNA"/>
</dbReference>
<geneLocation type="plasmid" evidence="1 2">
    <name>pHl5678-1</name>
</geneLocation>
<organism evidence="1 2">
    <name type="scientific">Haloferax larsenii</name>
    <dbReference type="NCBI Taxonomy" id="302484"/>
    <lineage>
        <taxon>Archaea</taxon>
        <taxon>Methanobacteriati</taxon>
        <taxon>Methanobacteriota</taxon>
        <taxon>Stenosarchaea group</taxon>
        <taxon>Halobacteria</taxon>
        <taxon>Halobacteriales</taxon>
        <taxon>Haloferacaceae</taxon>
        <taxon>Haloferax</taxon>
    </lineage>
</organism>
<protein>
    <submittedName>
        <fullName evidence="1">Uncharacterized protein</fullName>
    </submittedName>
</protein>
<reference evidence="1" key="1">
    <citation type="submission" date="2021-07" db="EMBL/GenBank/DDBJ databases">
        <title>Studies on halocins as antimicrobial molecules from haloarchaea.</title>
        <authorList>
            <person name="Kumar S."/>
            <person name="Khare S.K."/>
        </authorList>
    </citation>
    <scope>NUCLEOTIDE SEQUENCE</scope>
    <source>
        <strain evidence="1">NCIM 5678</strain>
        <plasmid evidence="1">pHl5678-1</plasmid>
    </source>
</reference>
<accession>A0ABY5RHU5</accession>
<name>A0ABY5RHU5_HALLR</name>
<evidence type="ECO:0000313" key="2">
    <source>
        <dbReference type="Proteomes" id="UP001058330"/>
    </source>
</evidence>
<keyword evidence="1" id="KW-0614">Plasmid</keyword>
<sequence>MSPVADIYKRYKASVSGLDPEAVHSPFPMVHMNDLPFEETPDVNT</sequence>
<dbReference type="RefSeq" id="WP_258303428.1">
    <property type="nucleotide sequence ID" value="NZ_CP078064.1"/>
</dbReference>
<proteinExistence type="predicted"/>
<gene>
    <name evidence="1" type="ORF">KU306_16575</name>
</gene>
<dbReference type="GeneID" id="74530561"/>
<keyword evidence="2" id="KW-1185">Reference proteome</keyword>